<dbReference type="GO" id="GO:0000706">
    <property type="term" value="P:meiotic DNA double-strand break processing"/>
    <property type="evidence" value="ECO:0007669"/>
    <property type="project" value="TreeGrafter"/>
</dbReference>
<dbReference type="GO" id="GO:0007131">
    <property type="term" value="P:reciprocal meiotic recombination"/>
    <property type="evidence" value="ECO:0007669"/>
    <property type="project" value="TreeGrafter"/>
</dbReference>
<dbReference type="InterPro" id="IPR034136">
    <property type="entry name" value="TOPRIM_Topo6A/Spo11"/>
</dbReference>
<dbReference type="InterPro" id="IPR036078">
    <property type="entry name" value="Spo11/TopoVI_A_sf"/>
</dbReference>
<dbReference type="PANTHER" id="PTHR10848:SF4">
    <property type="entry name" value="DNA TOPOISOMERASE 6 SUBUNIT A"/>
    <property type="match status" value="1"/>
</dbReference>
<dbReference type="InterPro" id="IPR002815">
    <property type="entry name" value="Spo11/TopoVI_A"/>
</dbReference>
<accession>A0AAD2AJ17</accession>
<dbReference type="Gene3D" id="3.40.1360.10">
    <property type="match status" value="1"/>
</dbReference>
<dbReference type="GO" id="GO:0003677">
    <property type="term" value="F:DNA binding"/>
    <property type="evidence" value="ECO:0007669"/>
    <property type="project" value="InterPro"/>
</dbReference>
<reference evidence="2" key="1">
    <citation type="submission" date="2023-05" db="EMBL/GenBank/DDBJ databases">
        <authorList>
            <person name="Huff M."/>
        </authorList>
    </citation>
    <scope>NUCLEOTIDE SEQUENCE</scope>
</reference>
<sequence length="250" mass="28290">MRLAEERFYNGSHSCDSKGLPDVVSQLFPTKMKSEFKFLVLAPVDSDPYGLNILSVNGCGSKNMSYNSSSFMTPVINWLRIGPSDPDRYKIPMQCGLPMTEKDINTWRNLLEEDFLKKNQGECISTQIDDDIRLLHSLSGAKEPNPKTVSLADVFNFNCKFTDKIRRIKIPLPPVYEKKKKVTEDVTDGKDFICMSARTLEESSESESKSFDAFMKNLDTEPHRTRSARSIAFHSPSDHGPYRVNHPVAA</sequence>
<dbReference type="Proteomes" id="UP000834106">
    <property type="component" value="Chromosome 23"/>
</dbReference>
<dbReference type="GO" id="GO:0003918">
    <property type="term" value="F:DNA topoisomerase type II (double strand cut, ATP-hydrolyzing) activity"/>
    <property type="evidence" value="ECO:0007669"/>
    <property type="project" value="InterPro"/>
</dbReference>
<dbReference type="GO" id="GO:0042138">
    <property type="term" value="P:meiotic DNA double-strand break formation"/>
    <property type="evidence" value="ECO:0007669"/>
    <property type="project" value="TreeGrafter"/>
</dbReference>
<organism evidence="2 3">
    <name type="scientific">Fraxinus pennsylvanica</name>
    <dbReference type="NCBI Taxonomy" id="56036"/>
    <lineage>
        <taxon>Eukaryota</taxon>
        <taxon>Viridiplantae</taxon>
        <taxon>Streptophyta</taxon>
        <taxon>Embryophyta</taxon>
        <taxon>Tracheophyta</taxon>
        <taxon>Spermatophyta</taxon>
        <taxon>Magnoliopsida</taxon>
        <taxon>eudicotyledons</taxon>
        <taxon>Gunneridae</taxon>
        <taxon>Pentapetalae</taxon>
        <taxon>asterids</taxon>
        <taxon>lamiids</taxon>
        <taxon>Lamiales</taxon>
        <taxon>Oleaceae</taxon>
        <taxon>Oleeae</taxon>
        <taxon>Fraxinus</taxon>
    </lineage>
</organism>
<dbReference type="EMBL" id="OU503058">
    <property type="protein sequence ID" value="CAI9787236.1"/>
    <property type="molecule type" value="Genomic_DNA"/>
</dbReference>
<keyword evidence="3" id="KW-1185">Reference proteome</keyword>
<evidence type="ECO:0000259" key="1">
    <source>
        <dbReference type="Pfam" id="PF21180"/>
    </source>
</evidence>
<evidence type="ECO:0000313" key="2">
    <source>
        <dbReference type="EMBL" id="CAI9787236.1"/>
    </source>
</evidence>
<gene>
    <name evidence="2" type="ORF">FPE_LOCUS34666</name>
</gene>
<dbReference type="GO" id="GO:0000228">
    <property type="term" value="C:nuclear chromosome"/>
    <property type="evidence" value="ECO:0007669"/>
    <property type="project" value="TreeGrafter"/>
</dbReference>
<protein>
    <recommendedName>
        <fullName evidence="1">Topoisomerase 6 subunit A/Spo11 TOPRIM domain-containing protein</fullName>
    </recommendedName>
</protein>
<dbReference type="Pfam" id="PF21180">
    <property type="entry name" value="TOP6A-Spo11_Toprim"/>
    <property type="match status" value="1"/>
</dbReference>
<feature type="domain" description="Topoisomerase 6 subunit A/Spo11 TOPRIM" evidence="1">
    <location>
        <begin position="2"/>
        <end position="120"/>
    </location>
</feature>
<dbReference type="PANTHER" id="PTHR10848">
    <property type="entry name" value="MEIOTIC RECOMBINATION PROTEIN SPO11"/>
    <property type="match status" value="1"/>
</dbReference>
<evidence type="ECO:0000313" key="3">
    <source>
        <dbReference type="Proteomes" id="UP000834106"/>
    </source>
</evidence>
<dbReference type="SUPFAM" id="SSF56726">
    <property type="entry name" value="DNA topoisomerase IV, alpha subunit"/>
    <property type="match status" value="1"/>
</dbReference>
<dbReference type="AlphaFoldDB" id="A0AAD2AJ17"/>
<proteinExistence type="predicted"/>
<name>A0AAD2AJ17_9LAMI</name>